<evidence type="ECO:0000313" key="3">
    <source>
        <dbReference type="Proteomes" id="UP000800035"/>
    </source>
</evidence>
<feature type="region of interest" description="Disordered" evidence="1">
    <location>
        <begin position="1"/>
        <end position="140"/>
    </location>
</feature>
<accession>A0A6A5UBJ8</accession>
<feature type="compositionally biased region" description="Polar residues" evidence="1">
    <location>
        <begin position="1"/>
        <end position="16"/>
    </location>
</feature>
<evidence type="ECO:0000256" key="1">
    <source>
        <dbReference type="SAM" id="MobiDB-lite"/>
    </source>
</evidence>
<organism evidence="2 3">
    <name type="scientific">Byssothecium circinans</name>
    <dbReference type="NCBI Taxonomy" id="147558"/>
    <lineage>
        <taxon>Eukaryota</taxon>
        <taxon>Fungi</taxon>
        <taxon>Dikarya</taxon>
        <taxon>Ascomycota</taxon>
        <taxon>Pezizomycotina</taxon>
        <taxon>Dothideomycetes</taxon>
        <taxon>Pleosporomycetidae</taxon>
        <taxon>Pleosporales</taxon>
        <taxon>Massarineae</taxon>
        <taxon>Massarinaceae</taxon>
        <taxon>Byssothecium</taxon>
    </lineage>
</organism>
<dbReference type="EMBL" id="ML976979">
    <property type="protein sequence ID" value="KAF1962128.1"/>
    <property type="molecule type" value="Genomic_DNA"/>
</dbReference>
<dbReference type="AlphaFoldDB" id="A0A6A5UBJ8"/>
<evidence type="ECO:0000313" key="2">
    <source>
        <dbReference type="EMBL" id="KAF1962128.1"/>
    </source>
</evidence>
<gene>
    <name evidence="2" type="ORF">CC80DRAFT_154977</name>
</gene>
<keyword evidence="3" id="KW-1185">Reference proteome</keyword>
<reference evidence="2" key="1">
    <citation type="journal article" date="2020" name="Stud. Mycol.">
        <title>101 Dothideomycetes genomes: a test case for predicting lifestyles and emergence of pathogens.</title>
        <authorList>
            <person name="Haridas S."/>
            <person name="Albert R."/>
            <person name="Binder M."/>
            <person name="Bloem J."/>
            <person name="Labutti K."/>
            <person name="Salamov A."/>
            <person name="Andreopoulos B."/>
            <person name="Baker S."/>
            <person name="Barry K."/>
            <person name="Bills G."/>
            <person name="Bluhm B."/>
            <person name="Cannon C."/>
            <person name="Castanera R."/>
            <person name="Culley D."/>
            <person name="Daum C."/>
            <person name="Ezra D."/>
            <person name="Gonzalez J."/>
            <person name="Henrissat B."/>
            <person name="Kuo A."/>
            <person name="Liang C."/>
            <person name="Lipzen A."/>
            <person name="Lutzoni F."/>
            <person name="Magnuson J."/>
            <person name="Mondo S."/>
            <person name="Nolan M."/>
            <person name="Ohm R."/>
            <person name="Pangilinan J."/>
            <person name="Park H.-J."/>
            <person name="Ramirez L."/>
            <person name="Alfaro M."/>
            <person name="Sun H."/>
            <person name="Tritt A."/>
            <person name="Yoshinaga Y."/>
            <person name="Zwiers L.-H."/>
            <person name="Turgeon B."/>
            <person name="Goodwin S."/>
            <person name="Spatafora J."/>
            <person name="Crous P."/>
            <person name="Grigoriev I."/>
        </authorList>
    </citation>
    <scope>NUCLEOTIDE SEQUENCE</scope>
    <source>
        <strain evidence="2">CBS 675.92</strain>
    </source>
</reference>
<dbReference type="OrthoDB" id="5372703at2759"/>
<dbReference type="Proteomes" id="UP000800035">
    <property type="component" value="Unassembled WGS sequence"/>
</dbReference>
<proteinExistence type="predicted"/>
<sequence length="232" mass="25895">MKRSVSNVDAVQQSQCPGRISKRRKTGHVNPETRRTSPPPLDPSNPTSQLSHASSQSFALNEEALENIQQPVSDKRATSIQRWLENCPAESDPDMMAAPPTPRSTSVSSSRGRRPSKSPTRTSRTPSPSKRPSPQTYRTQNMSYTGVLIDDLIELPQEIERRVRHILKAECLEDVMGTTEHESQLATHVKRFLDQSRHNARSCSLEGDWKASLFGLMRDLAQGNVQCHTPSS</sequence>
<name>A0A6A5UBJ8_9PLEO</name>
<feature type="compositionally biased region" description="Low complexity" evidence="1">
    <location>
        <begin position="117"/>
        <end position="134"/>
    </location>
</feature>
<feature type="compositionally biased region" description="Polar residues" evidence="1">
    <location>
        <begin position="44"/>
        <end position="59"/>
    </location>
</feature>
<protein>
    <submittedName>
        <fullName evidence="2">Uncharacterized protein</fullName>
    </submittedName>
</protein>